<evidence type="ECO:0000256" key="11">
    <source>
        <dbReference type="SAM" id="SignalP"/>
    </source>
</evidence>
<keyword evidence="9" id="KW-0472">Membrane</keyword>
<comment type="subcellular location">
    <subcellularLocation>
        <location evidence="1">Cell outer membrane</location>
        <topology evidence="1">Multi-pass membrane protein</topology>
    </subcellularLocation>
</comment>
<dbReference type="GO" id="GO:0015288">
    <property type="term" value="F:porin activity"/>
    <property type="evidence" value="ECO:0007669"/>
    <property type="project" value="UniProtKB-KW"/>
</dbReference>
<evidence type="ECO:0000256" key="1">
    <source>
        <dbReference type="ARBA" id="ARBA00004571"/>
    </source>
</evidence>
<evidence type="ECO:0000313" key="13">
    <source>
        <dbReference type="EMBL" id="SFZ79330.1"/>
    </source>
</evidence>
<evidence type="ECO:0000256" key="6">
    <source>
        <dbReference type="ARBA" id="ARBA00022729"/>
    </source>
</evidence>
<dbReference type="InterPro" id="IPR050298">
    <property type="entry name" value="Gram-neg_bact_OMP"/>
</dbReference>
<proteinExistence type="predicted"/>
<dbReference type="InterPro" id="IPR023614">
    <property type="entry name" value="Porin_dom_sf"/>
</dbReference>
<dbReference type="GO" id="GO:0046930">
    <property type="term" value="C:pore complex"/>
    <property type="evidence" value="ECO:0007669"/>
    <property type="project" value="UniProtKB-KW"/>
</dbReference>
<keyword evidence="5" id="KW-0812">Transmembrane</keyword>
<sequence>MQRSLLACAVLAAFALPTLADNGVVVYGKMTLGVEAASATGATLANQNIERRMRVTDGASTLGIRGSEEISDGLSAYFQIETQIKPDDSCGFAGCSTTGKMSSLGQVDDRYASITSPHTGASRFANRPSFVGLRGGWGQIQFGRMDMYYEKHVPNELHLLRTGLNTTALAVLGSNQLTNAVAANDTVVAQKTFNAALTPIITNALGVNTPVNAIITKALADGIGAAYAEGKTPAQILAGAAGGVTALVSNPNIAAVLMQNGLTPQQAGAAIGGALQVAASQVFAPGTALNQQVLNQARAYTVQNGFYFVGHRYNNVIQYRTPSMGGLTVLGAYHTREEKGQDGVAYVLDPSLSNAGATRKIDPWGAELTLHYMQKGVFASLSLMHDNDPYAMGGALDSAQGIKAAYGMYFTPNTRAGVVFERQINKYNAALGFDDNVRDAWVISGSHKFSPKIEVIGTYAVALDAEMHGVKNRESGAKYAQLTGIYTLSARTNLFLTYAKVANEAEAAYNFYVSGAVQPNGDIQSAQFSPRGANPTSIQLGMNHNF</sequence>
<keyword evidence="10" id="KW-0998">Cell outer membrane</keyword>
<organism evidence="13 14">
    <name type="scientific">Chitinimonas taiwanensis DSM 18899</name>
    <dbReference type="NCBI Taxonomy" id="1121279"/>
    <lineage>
        <taxon>Bacteria</taxon>
        <taxon>Pseudomonadati</taxon>
        <taxon>Pseudomonadota</taxon>
        <taxon>Betaproteobacteria</taxon>
        <taxon>Neisseriales</taxon>
        <taxon>Chitinibacteraceae</taxon>
        <taxon>Chitinimonas</taxon>
    </lineage>
</organism>
<keyword evidence="3" id="KW-0813">Transport</keyword>
<dbReference type="AlphaFoldDB" id="A0A1K2HSU4"/>
<dbReference type="Pfam" id="PF13609">
    <property type="entry name" value="Porin_4"/>
    <property type="match status" value="2"/>
</dbReference>
<evidence type="ECO:0000256" key="8">
    <source>
        <dbReference type="ARBA" id="ARBA00023114"/>
    </source>
</evidence>
<dbReference type="Proteomes" id="UP000186513">
    <property type="component" value="Unassembled WGS sequence"/>
</dbReference>
<dbReference type="PANTHER" id="PTHR34501">
    <property type="entry name" value="PROTEIN YDDL-RELATED"/>
    <property type="match status" value="1"/>
</dbReference>
<dbReference type="PANTHER" id="PTHR34501:SF9">
    <property type="entry name" value="MAJOR OUTER MEMBRANE PROTEIN P.IA"/>
    <property type="match status" value="1"/>
</dbReference>
<keyword evidence="4" id="KW-1134">Transmembrane beta strand</keyword>
<dbReference type="GO" id="GO:0006811">
    <property type="term" value="P:monoatomic ion transport"/>
    <property type="evidence" value="ECO:0007669"/>
    <property type="project" value="UniProtKB-KW"/>
</dbReference>
<keyword evidence="6 11" id="KW-0732">Signal</keyword>
<accession>A0A1K2HSU4</accession>
<dbReference type="SUPFAM" id="SSF56935">
    <property type="entry name" value="Porins"/>
    <property type="match status" value="1"/>
</dbReference>
<gene>
    <name evidence="13" type="ORF">SAMN02745887_03513</name>
</gene>
<dbReference type="OrthoDB" id="6975458at2"/>
<evidence type="ECO:0000256" key="3">
    <source>
        <dbReference type="ARBA" id="ARBA00022448"/>
    </source>
</evidence>
<evidence type="ECO:0000256" key="9">
    <source>
        <dbReference type="ARBA" id="ARBA00023136"/>
    </source>
</evidence>
<dbReference type="RefSeq" id="WP_072429993.1">
    <property type="nucleotide sequence ID" value="NZ_FPKR01000016.1"/>
</dbReference>
<keyword evidence="14" id="KW-1185">Reference proteome</keyword>
<feature type="domain" description="Porin" evidence="12">
    <location>
        <begin position="304"/>
        <end position="504"/>
    </location>
</feature>
<keyword evidence="7" id="KW-0406">Ion transport</keyword>
<dbReference type="Gene3D" id="2.40.160.10">
    <property type="entry name" value="Porin"/>
    <property type="match status" value="2"/>
</dbReference>
<dbReference type="InterPro" id="IPR033900">
    <property type="entry name" value="Gram_neg_porin_domain"/>
</dbReference>
<protein>
    <submittedName>
        <fullName evidence="13">Porin</fullName>
    </submittedName>
</protein>
<dbReference type="EMBL" id="FPKR01000016">
    <property type="protein sequence ID" value="SFZ79330.1"/>
    <property type="molecule type" value="Genomic_DNA"/>
</dbReference>
<evidence type="ECO:0000256" key="10">
    <source>
        <dbReference type="ARBA" id="ARBA00023237"/>
    </source>
</evidence>
<evidence type="ECO:0000313" key="14">
    <source>
        <dbReference type="Proteomes" id="UP000186513"/>
    </source>
</evidence>
<feature type="signal peptide" evidence="11">
    <location>
        <begin position="1"/>
        <end position="20"/>
    </location>
</feature>
<keyword evidence="8" id="KW-0626">Porin</keyword>
<dbReference type="GO" id="GO:0009279">
    <property type="term" value="C:cell outer membrane"/>
    <property type="evidence" value="ECO:0007669"/>
    <property type="project" value="UniProtKB-SubCell"/>
</dbReference>
<feature type="chain" id="PRO_5009678521" evidence="11">
    <location>
        <begin position="21"/>
        <end position="546"/>
    </location>
</feature>
<dbReference type="STRING" id="1121279.SAMN02745887_03513"/>
<evidence type="ECO:0000256" key="2">
    <source>
        <dbReference type="ARBA" id="ARBA00011233"/>
    </source>
</evidence>
<name>A0A1K2HSU4_9NEIS</name>
<evidence type="ECO:0000256" key="5">
    <source>
        <dbReference type="ARBA" id="ARBA00022692"/>
    </source>
</evidence>
<feature type="domain" description="Porin" evidence="12">
    <location>
        <begin position="7"/>
        <end position="186"/>
    </location>
</feature>
<comment type="subunit">
    <text evidence="2">Homotrimer.</text>
</comment>
<evidence type="ECO:0000259" key="12">
    <source>
        <dbReference type="Pfam" id="PF13609"/>
    </source>
</evidence>
<evidence type="ECO:0000256" key="7">
    <source>
        <dbReference type="ARBA" id="ARBA00023065"/>
    </source>
</evidence>
<reference evidence="13 14" key="1">
    <citation type="submission" date="2016-11" db="EMBL/GenBank/DDBJ databases">
        <authorList>
            <person name="Jaros S."/>
            <person name="Januszkiewicz K."/>
            <person name="Wedrychowicz H."/>
        </authorList>
    </citation>
    <scope>NUCLEOTIDE SEQUENCE [LARGE SCALE GENOMIC DNA]</scope>
    <source>
        <strain evidence="13 14">DSM 18899</strain>
    </source>
</reference>
<evidence type="ECO:0000256" key="4">
    <source>
        <dbReference type="ARBA" id="ARBA00022452"/>
    </source>
</evidence>